<keyword evidence="1" id="KW-0853">WD repeat</keyword>
<feature type="compositionally biased region" description="Low complexity" evidence="2">
    <location>
        <begin position="2064"/>
        <end position="2083"/>
    </location>
</feature>
<feature type="compositionally biased region" description="Low complexity" evidence="2">
    <location>
        <begin position="1477"/>
        <end position="1500"/>
    </location>
</feature>
<feature type="region of interest" description="Disordered" evidence="2">
    <location>
        <begin position="877"/>
        <end position="896"/>
    </location>
</feature>
<feature type="compositionally biased region" description="Basic and acidic residues" evidence="2">
    <location>
        <begin position="1759"/>
        <end position="1777"/>
    </location>
</feature>
<dbReference type="Pfam" id="PF00400">
    <property type="entry name" value="WD40"/>
    <property type="match status" value="2"/>
</dbReference>
<feature type="compositionally biased region" description="Polar residues" evidence="2">
    <location>
        <begin position="1747"/>
        <end position="1757"/>
    </location>
</feature>
<reference evidence="3" key="1">
    <citation type="journal article" date="2023" name="G3 (Bethesda)">
        <title>A reference genome for the long-term kleptoplast-retaining sea slug Elysia crispata morphotype clarki.</title>
        <authorList>
            <person name="Eastman K.E."/>
            <person name="Pendleton A.L."/>
            <person name="Shaikh M.A."/>
            <person name="Suttiyut T."/>
            <person name="Ogas R."/>
            <person name="Tomko P."/>
            <person name="Gavelis G."/>
            <person name="Widhalm J.R."/>
            <person name="Wisecaver J.H."/>
        </authorList>
    </citation>
    <scope>NUCLEOTIDE SEQUENCE</scope>
    <source>
        <strain evidence="3">ECLA1</strain>
    </source>
</reference>
<feature type="region of interest" description="Disordered" evidence="2">
    <location>
        <begin position="1345"/>
        <end position="1383"/>
    </location>
</feature>
<feature type="compositionally biased region" description="Pro residues" evidence="2">
    <location>
        <begin position="2438"/>
        <end position="2448"/>
    </location>
</feature>
<feature type="compositionally biased region" description="Acidic residues" evidence="2">
    <location>
        <begin position="60"/>
        <end position="70"/>
    </location>
</feature>
<feature type="compositionally biased region" description="Basic residues" evidence="2">
    <location>
        <begin position="1942"/>
        <end position="1955"/>
    </location>
</feature>
<feature type="compositionally biased region" description="Basic and acidic residues" evidence="2">
    <location>
        <begin position="1189"/>
        <end position="1223"/>
    </location>
</feature>
<feature type="compositionally biased region" description="Polar residues" evidence="2">
    <location>
        <begin position="43"/>
        <end position="53"/>
    </location>
</feature>
<feature type="compositionally biased region" description="Basic residues" evidence="2">
    <location>
        <begin position="2487"/>
        <end position="2497"/>
    </location>
</feature>
<dbReference type="EMBL" id="JAWDGP010005045">
    <property type="protein sequence ID" value="KAK3760131.1"/>
    <property type="molecule type" value="Genomic_DNA"/>
</dbReference>
<dbReference type="InterPro" id="IPR036322">
    <property type="entry name" value="WD40_repeat_dom_sf"/>
</dbReference>
<proteinExistence type="predicted"/>
<feature type="compositionally biased region" description="Basic and acidic residues" evidence="2">
    <location>
        <begin position="2047"/>
        <end position="2063"/>
    </location>
</feature>
<feature type="region of interest" description="Disordered" evidence="2">
    <location>
        <begin position="1285"/>
        <end position="1329"/>
    </location>
</feature>
<dbReference type="InterPro" id="IPR001680">
    <property type="entry name" value="WD40_rpt"/>
</dbReference>
<feature type="region of interest" description="Disordered" evidence="2">
    <location>
        <begin position="1399"/>
        <end position="1508"/>
    </location>
</feature>
<dbReference type="Gene3D" id="2.130.10.10">
    <property type="entry name" value="YVTN repeat-like/Quinoprotein amine dehydrogenase"/>
    <property type="match status" value="2"/>
</dbReference>
<comment type="caution">
    <text evidence="3">The sequence shown here is derived from an EMBL/GenBank/DDBJ whole genome shotgun (WGS) entry which is preliminary data.</text>
</comment>
<organism evidence="3 4">
    <name type="scientific">Elysia crispata</name>
    <name type="common">lettuce slug</name>
    <dbReference type="NCBI Taxonomy" id="231223"/>
    <lineage>
        <taxon>Eukaryota</taxon>
        <taxon>Metazoa</taxon>
        <taxon>Spiralia</taxon>
        <taxon>Lophotrochozoa</taxon>
        <taxon>Mollusca</taxon>
        <taxon>Gastropoda</taxon>
        <taxon>Heterobranchia</taxon>
        <taxon>Euthyneura</taxon>
        <taxon>Panpulmonata</taxon>
        <taxon>Sacoglossa</taxon>
        <taxon>Placobranchoidea</taxon>
        <taxon>Plakobranchidae</taxon>
        <taxon>Elysia</taxon>
    </lineage>
</organism>
<feature type="compositionally biased region" description="Acidic residues" evidence="2">
    <location>
        <begin position="1551"/>
        <end position="1561"/>
    </location>
</feature>
<feature type="compositionally biased region" description="Basic and acidic residues" evidence="2">
    <location>
        <begin position="1168"/>
        <end position="1179"/>
    </location>
</feature>
<feature type="compositionally biased region" description="Polar residues" evidence="2">
    <location>
        <begin position="2084"/>
        <end position="2116"/>
    </location>
</feature>
<sequence length="2657" mass="294024">MENLNGTESVVLGINHPQQMDENEMDSCGAGDGGLDTKRSFSELDSLSEQAGFNDTGDFAQEDDFDDKEIDGDKRDDPVFNEIRESIARCHSSAKSHTSSSDDAEGSPHVKVANKFMSLPYGLVPWASYEHGKRSGDIMGVTYNGRMRQFIILDSKGITSWKRDAVEHRVCRDLHYPKYEYRLITNVIYVKKHNCYFVLGKDFSLKVYNRDFYETCSVSADLRSVLFMLFNPLRDELITGGVGGTKVWRFHQQRGITPTMLRPLANYGLTLKYELPSVGGSWVKRVELDHHLEHLYCCSDTDLHVYDLSGKLLFKFERAHMMSITGCRYSQAASVLVTSSIDCEVKVWSLMGGLIHTFRGHSRAVTNLILHPSTSSIVLTCSLDGTVRMWSLDTMDCIYSLVVSADGLLWMGLTDDNMLFISSARAVTLWHMNYTVQFWALARSRITRMELCGCKEKTTRLMAISEDSSVRLMARSNRKNLCTVLPPPSISPLQRVLSVCYSREFNTIYMLINPHEIWVYTTRTDPACRIAVWDVVDVQASFSASKPNASSTDNFNPSSISVNKPAPSHRATESGAGMEPVANCCCLAILNSTATVWTDEGCCCPIRDSYLLLGLEDGRILFMDPVKKGHKYLEFKTGKDPVLDMYHDTTHQALVTVYKLPGMMQIHVWDLPDLELQHEVYTTPDLRGHARLGHTLVTAHESGSVMFHSMELATDPGLHKSKMVPVLEEVTDVNHKPQHQAPVIGLDICTSLRIFCSYSKDGAIKIWTEDEALLTEIMLDESLTSACFLNNMGDLVVGFQKQVFYIDHTKVCPQLTIPESDVDTFDKESFICEDPAVMYEGVSPNPDPVTLNNYLVPFDIEFSKDFLEGKVKLEPEVVQEEESDDESAHSQAPTEIYLSPVPTPRRRLSMIDLTLESGVTQYELNNHMKKTMEHLAEKKQADAVQVAFEQKQEEENQEANRLRRRLARMKSSVDETDAKKTKAADTVGTDSIEEDGSKGELMETFSFPHFGKSPGPTPRSTPDGTPVVMSEAEESEAEEEVPTKEDEAVKTITMQVIKSEQDDEDEISKFLAAEKEKEKEAEDQKITTPRPKRKFGFSSVTVDAKSLMKDGRKGTSTGESHKAGSEVTSPEKGADSDSDIGEKKSKRREKGSKKMIQVSQRKTPKQRKAAEKEMPDPREPPPTQMQALEQEKNLKSSHTNEDFSFKDVPSDEDKDLIENETKRPVGKRRPGTKVEHLAKQDRGIESDNNLASLGENENDTLDGPGVKSRGADILNESSAKLGVTLGKVEATGPPENTAVTFKPSSARSHHSIAKTASIVDATQDGGSHVSSQILEVQSLAPSVIGERSVEFKSEVETRSGVAESSEPDGRKSAMSIEGSDDSKTAFRLSLLSKEPCVEEIDSESALAAPAPSVDNARSHSSKPLESPAPSAEPYVRECQRDSLEGKPIGQSPKKSLTAKPKGKINAKKSLAATRSASGLRGPPSKSSLSSRGKIQSSSSKTDSNPDDLLAAYFEKQKAKEISQNTTHVLSVNEAEELLQAVGRKKPPSPILEDEDAEEMEENQIGGNKSSRPSLDFSSMKILGSRQSATLSLPETLTKPEFATGRAVSPDSSTLRATTPSISVIENESIWSASSPAPSIGRGLNSPLPTLNEVPLASSPIPTHRSKLEDRQDSNHLEMTNEKVQNDEEEVEESHKRLLLKEKGNFSAISVSSISIAADSMSTSCQRRDQHFSKDESSNQLEEDSRQTAETSSTSIDINVTKRESTESSGVLDRDPEARPGSGDDSDISTEDEADGLSEGKNRIKHKAGPSPVEKIDIVRRQSGSEVSISTLAHSSATNTIPEEDENIEPYEPGIVDSQKPQQGDENALMSNQFDDAFMAINDVSDIESSERTWDSDFDASFIGSVGELSSTLSASDEDSKAYSRGGGSASSSSNTEQLMKVRISRKQLSHHRQRRPDRAAQQTSNVSSPRDPSIALRRMLSQSDALTIQRNAQIGRARFERKRVKSALVPGVEKRDPISQCVLCAAQGSGQHAEHSKLKAATTGDATTEKDKRRISFKDEAKHSGSSKPSPRLPRSGRSSVSLQSPRQAGSRRSSVTQASPRDNGSRRSSITQPSPGGSDARLSALGYRSPGGRKGSRQRSVEGGDRTPRTPDISTAPHVTCDPVPSATPDASTRDRTTPTSIETPELSGYVRPPSQILSNAALGSPRDSEMLGEGAESVSEIRSAAPDYDVVGTPDSAWMDQDIISVSRQHVRSADHHVASSDQDDTSDFHRRRSGVTAMDADERQSVLEDVMSEVKVRSRPNTSVEDRALQKPELQSALSFFRQRPHTAQVRFRTEDLQTAFDTSLVRYKKLSRNPLTSDTLYRNTDQAFSEDWHERQVERHMLIRMQKELRSQNAERRRQAIQARKHDQLQRRLHTQETQLFVRRAHHPGLVPGSAPPPPTPPTVPARASTVHGSRPSAMSGPAPTPTSSRPHTAAETGEARRRSIQRHQHQQGHFHQQQQQQQQLRYQSQCSGENIARQLEAEAGRRLKAELGQEKPFRFKLRETEAGSCSPAVLDLGDSIDPWLLDPRNPQAVRPKSSKSIPSKCHRYVLVTKPKAQLQLPLPSPLEEQLLATRFPHQGEKVFRQYEGLLFRPSRRPEYGINYSPFEHQLYG</sequence>
<dbReference type="SMART" id="SM00320">
    <property type="entry name" value="WD40"/>
    <property type="match status" value="5"/>
</dbReference>
<dbReference type="InterPro" id="IPR015943">
    <property type="entry name" value="WD40/YVTN_repeat-like_dom_sf"/>
</dbReference>
<feature type="region of interest" description="Disordered" evidence="2">
    <location>
        <begin position="2394"/>
        <end position="2415"/>
    </location>
</feature>
<feature type="repeat" description="WD" evidence="1">
    <location>
        <begin position="317"/>
        <end position="350"/>
    </location>
</feature>
<feature type="compositionally biased region" description="Low complexity" evidence="2">
    <location>
        <begin position="91"/>
        <end position="101"/>
    </location>
</feature>
<gene>
    <name evidence="3" type="ORF">RRG08_041974</name>
</gene>
<feature type="compositionally biased region" description="Basic and acidic residues" evidence="2">
    <location>
        <begin position="1132"/>
        <end position="1143"/>
    </location>
</feature>
<feature type="region of interest" description="Disordered" evidence="2">
    <location>
        <begin position="1650"/>
        <end position="1695"/>
    </location>
</feature>
<dbReference type="PROSITE" id="PS50082">
    <property type="entry name" value="WD_REPEATS_2"/>
    <property type="match status" value="2"/>
</dbReference>
<evidence type="ECO:0000256" key="2">
    <source>
        <dbReference type="SAM" id="MobiDB-lite"/>
    </source>
</evidence>
<feature type="compositionally biased region" description="Basic and acidic residues" evidence="2">
    <location>
        <begin position="1665"/>
        <end position="1685"/>
    </location>
</feature>
<feature type="compositionally biased region" description="Low complexity" evidence="2">
    <location>
        <begin position="2498"/>
        <end position="2512"/>
    </location>
</feature>
<evidence type="ECO:0000256" key="1">
    <source>
        <dbReference type="PROSITE-ProRule" id="PRU00221"/>
    </source>
</evidence>
<feature type="compositionally biased region" description="Basic and acidic residues" evidence="2">
    <location>
        <begin position="1347"/>
        <end position="1357"/>
    </location>
</feature>
<feature type="region of interest" description="Disordered" evidence="2">
    <location>
        <begin position="89"/>
        <end position="108"/>
    </location>
</feature>
<dbReference type="PROSITE" id="PS50294">
    <property type="entry name" value="WD_REPEATS_REGION"/>
    <property type="match status" value="1"/>
</dbReference>
<accession>A0AAE0Z0R6</accession>
<feature type="region of interest" description="Disordered" evidence="2">
    <location>
        <begin position="545"/>
        <end position="574"/>
    </location>
</feature>
<name>A0AAE0Z0R6_9GAST</name>
<feature type="region of interest" description="Disordered" evidence="2">
    <location>
        <begin position="1718"/>
        <end position="1866"/>
    </location>
</feature>
<feature type="repeat" description="WD" evidence="1">
    <location>
        <begin position="358"/>
        <end position="400"/>
    </location>
</feature>
<feature type="region of interest" description="Disordered" evidence="2">
    <location>
        <begin position="1"/>
        <end position="77"/>
    </location>
</feature>
<feature type="compositionally biased region" description="Basic and acidic residues" evidence="2">
    <location>
        <begin position="1106"/>
        <end position="1124"/>
    </location>
</feature>
<feature type="compositionally biased region" description="Basic and acidic residues" evidence="2">
    <location>
        <begin position="1434"/>
        <end position="1444"/>
    </location>
</feature>
<protein>
    <submittedName>
        <fullName evidence="3">Uncharacterized protein</fullName>
    </submittedName>
</protein>
<feature type="compositionally biased region" description="Basic residues" evidence="2">
    <location>
        <begin position="1144"/>
        <end position="1153"/>
    </location>
</feature>
<feature type="compositionally biased region" description="Polar residues" evidence="2">
    <location>
        <begin position="1297"/>
        <end position="1306"/>
    </location>
</feature>
<feature type="region of interest" description="Disordered" evidence="2">
    <location>
        <begin position="1539"/>
        <end position="1575"/>
    </location>
</feature>
<dbReference type="PANTHER" id="PTHR45532">
    <property type="entry name" value="WD REPEAT-CONTAINING PROTEIN 97"/>
    <property type="match status" value="1"/>
</dbReference>
<feature type="compositionally biased region" description="Polar residues" evidence="2">
    <location>
        <begin position="545"/>
        <end position="562"/>
    </location>
</feature>
<feature type="compositionally biased region" description="Polar residues" evidence="2">
    <location>
        <begin position="1821"/>
        <end position="1840"/>
    </location>
</feature>
<feature type="region of interest" description="Disordered" evidence="2">
    <location>
        <begin position="2027"/>
        <end position="2193"/>
    </location>
</feature>
<feature type="compositionally biased region" description="Polar residues" evidence="2">
    <location>
        <begin position="1960"/>
        <end position="1970"/>
    </location>
</feature>
<feature type="compositionally biased region" description="Basic and acidic residues" evidence="2">
    <location>
        <begin position="2140"/>
        <end position="2150"/>
    </location>
</feature>
<feature type="compositionally biased region" description="Basic and acidic residues" evidence="2">
    <location>
        <begin position="1232"/>
        <end position="1245"/>
    </location>
</feature>
<feature type="compositionally biased region" description="Basic and acidic residues" evidence="2">
    <location>
        <begin position="971"/>
        <end position="983"/>
    </location>
</feature>
<dbReference type="PANTHER" id="PTHR45532:SF3">
    <property type="match status" value="1"/>
</dbReference>
<feature type="region of interest" description="Disordered" evidence="2">
    <location>
        <begin position="1909"/>
        <end position="1973"/>
    </location>
</feature>
<feature type="compositionally biased region" description="Basic and acidic residues" evidence="2">
    <location>
        <begin position="2394"/>
        <end position="2414"/>
    </location>
</feature>
<dbReference type="SUPFAM" id="SSF50978">
    <property type="entry name" value="WD40 repeat-like"/>
    <property type="match status" value="1"/>
</dbReference>
<feature type="compositionally biased region" description="Acidic residues" evidence="2">
    <location>
        <begin position="1031"/>
        <end position="1040"/>
    </location>
</feature>
<feature type="compositionally biased region" description="Polar residues" evidence="2">
    <location>
        <begin position="1564"/>
        <end position="1575"/>
    </location>
</feature>
<feature type="region of interest" description="Disordered" evidence="2">
    <location>
        <begin position="968"/>
        <end position="1270"/>
    </location>
</feature>
<feature type="region of interest" description="Disordered" evidence="2">
    <location>
        <begin position="2431"/>
        <end position="2512"/>
    </location>
</feature>
<evidence type="ECO:0000313" key="3">
    <source>
        <dbReference type="EMBL" id="KAK3760131.1"/>
    </source>
</evidence>
<evidence type="ECO:0000313" key="4">
    <source>
        <dbReference type="Proteomes" id="UP001283361"/>
    </source>
</evidence>
<dbReference type="Proteomes" id="UP001283361">
    <property type="component" value="Unassembled WGS sequence"/>
</dbReference>
<feature type="compositionally biased region" description="Basic and acidic residues" evidence="2">
    <location>
        <begin position="1072"/>
        <end position="1085"/>
    </location>
</feature>
<feature type="compositionally biased region" description="Basic and acidic residues" evidence="2">
    <location>
        <begin position="1725"/>
        <end position="1746"/>
    </location>
</feature>
<feature type="compositionally biased region" description="Acidic residues" evidence="2">
    <location>
        <begin position="1783"/>
        <end position="1795"/>
    </location>
</feature>
<dbReference type="SUPFAM" id="SSF101898">
    <property type="entry name" value="NHL repeat"/>
    <property type="match status" value="1"/>
</dbReference>
<keyword evidence="4" id="KW-1185">Reference proteome</keyword>